<keyword evidence="2" id="KW-1185">Reference proteome</keyword>
<sequence length="125" mass="14199">MGEQTISSRNEGRQPFHADVQAKSAKILLSPAESFVEAHIDWLWDRQHASLGVKNLVVIASALYHPQQQPEIYVWLLNYTKEPVTTPPGKVLTRGCTVEAIESPEEKQAATQMLRRHRDVFNTHK</sequence>
<dbReference type="EMBL" id="VXIV02003383">
    <property type="protein sequence ID" value="KAF6017527.1"/>
    <property type="molecule type" value="Genomic_DNA"/>
</dbReference>
<name>A0A7J7IVB7_BUGNE</name>
<protein>
    <submittedName>
        <fullName evidence="1">Uncharacterized protein</fullName>
    </submittedName>
</protein>
<evidence type="ECO:0000313" key="2">
    <source>
        <dbReference type="Proteomes" id="UP000593567"/>
    </source>
</evidence>
<reference evidence="1" key="1">
    <citation type="submission" date="2020-06" db="EMBL/GenBank/DDBJ databases">
        <title>Draft genome of Bugula neritina, a colonial animal packing powerful symbionts and potential medicines.</title>
        <authorList>
            <person name="Rayko M."/>
        </authorList>
    </citation>
    <scope>NUCLEOTIDE SEQUENCE [LARGE SCALE GENOMIC DNA]</scope>
    <source>
        <strain evidence="1">Kwan_BN1</strain>
    </source>
</reference>
<comment type="caution">
    <text evidence="1">The sequence shown here is derived from an EMBL/GenBank/DDBJ whole genome shotgun (WGS) entry which is preliminary data.</text>
</comment>
<dbReference type="Proteomes" id="UP000593567">
    <property type="component" value="Unassembled WGS sequence"/>
</dbReference>
<dbReference type="AlphaFoldDB" id="A0A7J7IVB7"/>
<gene>
    <name evidence="1" type="ORF">EB796_024174</name>
</gene>
<accession>A0A7J7IVB7</accession>
<proteinExistence type="predicted"/>
<organism evidence="1 2">
    <name type="scientific">Bugula neritina</name>
    <name type="common">Brown bryozoan</name>
    <name type="synonym">Sertularia neritina</name>
    <dbReference type="NCBI Taxonomy" id="10212"/>
    <lineage>
        <taxon>Eukaryota</taxon>
        <taxon>Metazoa</taxon>
        <taxon>Spiralia</taxon>
        <taxon>Lophotrochozoa</taxon>
        <taxon>Bryozoa</taxon>
        <taxon>Gymnolaemata</taxon>
        <taxon>Cheilostomatida</taxon>
        <taxon>Flustrina</taxon>
        <taxon>Buguloidea</taxon>
        <taxon>Bugulidae</taxon>
        <taxon>Bugula</taxon>
    </lineage>
</organism>
<evidence type="ECO:0000313" key="1">
    <source>
        <dbReference type="EMBL" id="KAF6017527.1"/>
    </source>
</evidence>